<accession>V8NVM1</accession>
<comment type="caution">
    <text evidence="2">The sequence shown here is derived from an EMBL/GenBank/DDBJ whole genome shotgun (WGS) entry which is preliminary data.</text>
</comment>
<evidence type="ECO:0000313" key="2">
    <source>
        <dbReference type="EMBL" id="ETE66130.1"/>
    </source>
</evidence>
<evidence type="ECO:0000256" key="1">
    <source>
        <dbReference type="SAM" id="MobiDB-lite"/>
    </source>
</evidence>
<protein>
    <submittedName>
        <fullName evidence="2">Pleckstrin-likey domain-containing family M member 2</fullName>
    </submittedName>
</protein>
<proteinExistence type="predicted"/>
<dbReference type="Proteomes" id="UP000018936">
    <property type="component" value="Unassembled WGS sequence"/>
</dbReference>
<dbReference type="GO" id="GO:0007030">
    <property type="term" value="P:Golgi organization"/>
    <property type="evidence" value="ECO:0007669"/>
    <property type="project" value="TreeGrafter"/>
</dbReference>
<feature type="compositionally biased region" description="Polar residues" evidence="1">
    <location>
        <begin position="41"/>
        <end position="56"/>
    </location>
</feature>
<keyword evidence="3" id="KW-1185">Reference proteome</keyword>
<feature type="region of interest" description="Disordered" evidence="1">
    <location>
        <begin position="41"/>
        <end position="91"/>
    </location>
</feature>
<organism evidence="2 3">
    <name type="scientific">Ophiophagus hannah</name>
    <name type="common">King cobra</name>
    <name type="synonym">Naja hannah</name>
    <dbReference type="NCBI Taxonomy" id="8665"/>
    <lineage>
        <taxon>Eukaryota</taxon>
        <taxon>Metazoa</taxon>
        <taxon>Chordata</taxon>
        <taxon>Craniata</taxon>
        <taxon>Vertebrata</taxon>
        <taxon>Euteleostomi</taxon>
        <taxon>Lepidosauria</taxon>
        <taxon>Squamata</taxon>
        <taxon>Bifurcata</taxon>
        <taxon>Unidentata</taxon>
        <taxon>Episquamata</taxon>
        <taxon>Toxicofera</taxon>
        <taxon>Serpentes</taxon>
        <taxon>Colubroidea</taxon>
        <taxon>Elapidae</taxon>
        <taxon>Elapinae</taxon>
        <taxon>Ophiophagus</taxon>
    </lineage>
</organism>
<reference evidence="2 3" key="1">
    <citation type="journal article" date="2013" name="Proc. Natl. Acad. Sci. U.S.A.">
        <title>The king cobra genome reveals dynamic gene evolution and adaptation in the snake venom system.</title>
        <authorList>
            <person name="Vonk F.J."/>
            <person name="Casewell N.R."/>
            <person name="Henkel C.V."/>
            <person name="Heimberg A.M."/>
            <person name="Jansen H.J."/>
            <person name="McCleary R.J."/>
            <person name="Kerkkamp H.M."/>
            <person name="Vos R.A."/>
            <person name="Guerreiro I."/>
            <person name="Calvete J.J."/>
            <person name="Wuster W."/>
            <person name="Woods A.E."/>
            <person name="Logan J.M."/>
            <person name="Harrison R.A."/>
            <person name="Castoe T.A."/>
            <person name="de Koning A.P."/>
            <person name="Pollock D.D."/>
            <person name="Yandell M."/>
            <person name="Calderon D."/>
            <person name="Renjifo C."/>
            <person name="Currier R.B."/>
            <person name="Salgado D."/>
            <person name="Pla D."/>
            <person name="Sanz L."/>
            <person name="Hyder A.S."/>
            <person name="Ribeiro J.M."/>
            <person name="Arntzen J.W."/>
            <person name="van den Thillart G.E."/>
            <person name="Boetzer M."/>
            <person name="Pirovano W."/>
            <person name="Dirks R.P."/>
            <person name="Spaink H.P."/>
            <person name="Duboule D."/>
            <person name="McGlinn E."/>
            <person name="Kini R.M."/>
            <person name="Richardson M.K."/>
        </authorList>
    </citation>
    <scope>NUCLEOTIDE SEQUENCE</scope>
    <source>
        <tissue evidence="2">Blood</tissue>
    </source>
</reference>
<evidence type="ECO:0000313" key="3">
    <source>
        <dbReference type="Proteomes" id="UP000018936"/>
    </source>
</evidence>
<dbReference type="GO" id="GO:0032418">
    <property type="term" value="P:lysosome localization"/>
    <property type="evidence" value="ECO:0007669"/>
    <property type="project" value="TreeGrafter"/>
</dbReference>
<dbReference type="EMBL" id="AZIM01001655">
    <property type="protein sequence ID" value="ETE66130.1"/>
    <property type="molecule type" value="Genomic_DNA"/>
</dbReference>
<dbReference type="PANTHER" id="PTHR46556">
    <property type="entry name" value="PLECKSTRIN HOMOLOGY DOMAIN-CONTAINING FAMILY M MEMBER 2"/>
    <property type="match status" value="1"/>
</dbReference>
<feature type="non-terminal residue" evidence="2">
    <location>
        <position position="1"/>
    </location>
</feature>
<dbReference type="PANTHER" id="PTHR46556:SF1">
    <property type="entry name" value="PLECKSTRIN HOMOLOGY DOMAIN-CONTAINING FAMILY M MEMBER 2"/>
    <property type="match status" value="1"/>
</dbReference>
<dbReference type="GO" id="GO:0019894">
    <property type="term" value="F:kinesin binding"/>
    <property type="evidence" value="ECO:0007669"/>
    <property type="project" value="TreeGrafter"/>
</dbReference>
<name>V8NVM1_OPHHA</name>
<gene>
    <name evidence="2" type="primary">Plekhm2</name>
    <name evidence="2" type="ORF">L345_08101</name>
</gene>
<dbReference type="AlphaFoldDB" id="V8NVM1"/>
<dbReference type="GO" id="GO:0010008">
    <property type="term" value="C:endosome membrane"/>
    <property type="evidence" value="ECO:0007669"/>
    <property type="project" value="TreeGrafter"/>
</dbReference>
<sequence>MGLGGEDVVLFFVRSLWSKAPRCHKGDLTDTLSCPRSVASELNSSRASAKSPTQRYNPFDGKAEEPSSAESTPVHAASLKADLVPEGTDQSESCTELEVIRLVQGRKHSPIAWPRLSLASARGSCGPLLS</sequence>
<dbReference type="GO" id="GO:0032880">
    <property type="term" value="P:regulation of protein localization"/>
    <property type="evidence" value="ECO:0007669"/>
    <property type="project" value="TreeGrafter"/>
</dbReference>
<dbReference type="InterPro" id="IPR053015">
    <property type="entry name" value="PH_domain-containing_M2"/>
</dbReference>